<feature type="domain" description="Outer membrane protein beta-barrel" evidence="1">
    <location>
        <begin position="31"/>
        <end position="227"/>
    </location>
</feature>
<reference evidence="2" key="1">
    <citation type="journal article" date="2022" name="Int. J. Syst. Evol. Microbiol.">
        <title>Prevotella lacticifex sp. nov., isolated from the rumen of cows.</title>
        <authorList>
            <person name="Shinkai T."/>
            <person name="Ikeyama N."/>
            <person name="Kumagai M."/>
            <person name="Ohmori H."/>
            <person name="Sakamoto M."/>
            <person name="Ohkuma M."/>
            <person name="Mitsumori M."/>
        </authorList>
    </citation>
    <scope>NUCLEOTIDE SEQUENCE</scope>
    <source>
        <strain evidence="2">R5076</strain>
    </source>
</reference>
<dbReference type="EMBL" id="BPUB01000002">
    <property type="protein sequence ID" value="GJG58860.1"/>
    <property type="molecule type" value="Genomic_DNA"/>
</dbReference>
<gene>
    <name evidence="2" type="ORF">PRLR5076_17110</name>
</gene>
<protein>
    <recommendedName>
        <fullName evidence="1">Outer membrane protein beta-barrel domain-containing protein</fullName>
    </recommendedName>
</protein>
<evidence type="ECO:0000259" key="1">
    <source>
        <dbReference type="Pfam" id="PF13568"/>
    </source>
</evidence>
<accession>A0A9R1CYA0</accession>
<keyword evidence="3" id="KW-1185">Reference proteome</keyword>
<dbReference type="InterPro" id="IPR025665">
    <property type="entry name" value="Beta-barrel_OMP_2"/>
</dbReference>
<organism evidence="2 3">
    <name type="scientific">Prevotella lacticifex</name>
    <dbReference type="NCBI Taxonomy" id="2854755"/>
    <lineage>
        <taxon>Bacteria</taxon>
        <taxon>Pseudomonadati</taxon>
        <taxon>Bacteroidota</taxon>
        <taxon>Bacteroidia</taxon>
        <taxon>Bacteroidales</taxon>
        <taxon>Prevotellaceae</taxon>
        <taxon>Prevotella</taxon>
    </lineage>
</organism>
<comment type="caution">
    <text evidence="2">The sequence shown here is derived from an EMBL/GenBank/DDBJ whole genome shotgun (WGS) entry which is preliminary data.</text>
</comment>
<dbReference type="Proteomes" id="UP000825483">
    <property type="component" value="Unassembled WGS sequence"/>
</dbReference>
<dbReference type="Pfam" id="PF13568">
    <property type="entry name" value="OMP_b-brl_2"/>
    <property type="match status" value="1"/>
</dbReference>
<name>A0A9R1CYA0_9BACT</name>
<dbReference type="AlphaFoldDB" id="A0A9R1CYA0"/>
<evidence type="ECO:0000313" key="2">
    <source>
        <dbReference type="EMBL" id="GJG58860.1"/>
    </source>
</evidence>
<evidence type="ECO:0000313" key="3">
    <source>
        <dbReference type="Proteomes" id="UP000825483"/>
    </source>
</evidence>
<sequence length="255" mass="28088">MNLSTTYNRMKNPIRLALTTLLIVVPLTSTAQIGKYRNTFSIGANAGAALSSVGFDPSVSQGQHVGLTGGLSWRYTSEKYFSTICSIAGEVNFAAIGWKEDIRDANDNPVVNTNGSVEKYSRTLNYIQIPVFAHLAWGRENNGFNFFIQAGPQIGILLSESTDRNYDSPNLDAQSGRSNTTVEQESMKVENKFDYGIAAGAGLEYANSHIGRWMLEARYYYGLGNIYGSSKRDYFSKSNIGNIVIKATWLVDLSK</sequence>
<proteinExistence type="predicted"/>